<dbReference type="EMBL" id="CAACVS010000098">
    <property type="protein sequence ID" value="VEU36652.1"/>
    <property type="molecule type" value="Genomic_DNA"/>
</dbReference>
<protein>
    <submittedName>
        <fullName evidence="2">Uncharacterized protein</fullName>
    </submittedName>
</protein>
<sequence>MPPHSAAMNNDCWSSSDRTTALHAFTPTNDSSVVLPSRISRNMRPTHIPEALFSMGPTSDSTMSSSPSIIPPRTPHRDLLGLALDIVMDGNSTRGASSTPSTKHQYRPRLLRRQRPLPPSDFVTNDVQRDPASVESLLSQSLALLPTRSGRTQTINEYQSLEEQECNENIGDGDGCGFPKPQHRSQ</sequence>
<evidence type="ECO:0000313" key="3">
    <source>
        <dbReference type="Proteomes" id="UP000291116"/>
    </source>
</evidence>
<keyword evidence="3" id="KW-1185">Reference proteome</keyword>
<gene>
    <name evidence="2" type="ORF">PSNMU_V1.4_AUG-EV-PASAV3_0034200</name>
</gene>
<feature type="compositionally biased region" description="Polar residues" evidence="1">
    <location>
        <begin position="90"/>
        <end position="103"/>
    </location>
</feature>
<dbReference type="AlphaFoldDB" id="A0A448Z3P4"/>
<organism evidence="2 3">
    <name type="scientific">Pseudo-nitzschia multistriata</name>
    <dbReference type="NCBI Taxonomy" id="183589"/>
    <lineage>
        <taxon>Eukaryota</taxon>
        <taxon>Sar</taxon>
        <taxon>Stramenopiles</taxon>
        <taxon>Ochrophyta</taxon>
        <taxon>Bacillariophyta</taxon>
        <taxon>Bacillariophyceae</taxon>
        <taxon>Bacillariophycidae</taxon>
        <taxon>Bacillariales</taxon>
        <taxon>Bacillariaceae</taxon>
        <taxon>Pseudo-nitzschia</taxon>
    </lineage>
</organism>
<accession>A0A448Z3P4</accession>
<proteinExistence type="predicted"/>
<name>A0A448Z3P4_9STRA</name>
<dbReference type="Proteomes" id="UP000291116">
    <property type="component" value="Unassembled WGS sequence"/>
</dbReference>
<evidence type="ECO:0000313" key="2">
    <source>
        <dbReference type="EMBL" id="VEU36652.1"/>
    </source>
</evidence>
<feature type="compositionally biased region" description="Basic residues" evidence="1">
    <location>
        <begin position="104"/>
        <end position="115"/>
    </location>
</feature>
<evidence type="ECO:0000256" key="1">
    <source>
        <dbReference type="SAM" id="MobiDB-lite"/>
    </source>
</evidence>
<feature type="region of interest" description="Disordered" evidence="1">
    <location>
        <begin position="90"/>
        <end position="126"/>
    </location>
</feature>
<reference evidence="2 3" key="1">
    <citation type="submission" date="2019-01" db="EMBL/GenBank/DDBJ databases">
        <authorList>
            <person name="Ferrante I. M."/>
        </authorList>
    </citation>
    <scope>NUCLEOTIDE SEQUENCE [LARGE SCALE GENOMIC DNA]</scope>
    <source>
        <strain evidence="2 3">B856</strain>
    </source>
</reference>
<feature type="region of interest" description="Disordered" evidence="1">
    <location>
        <begin position="166"/>
        <end position="186"/>
    </location>
</feature>